<organism evidence="2 3">
    <name type="scientific">Halobellus limi</name>
    <dbReference type="NCBI Taxonomy" id="699433"/>
    <lineage>
        <taxon>Archaea</taxon>
        <taxon>Methanobacteriati</taxon>
        <taxon>Methanobacteriota</taxon>
        <taxon>Stenosarchaea group</taxon>
        <taxon>Halobacteria</taxon>
        <taxon>Halobacteriales</taxon>
        <taxon>Haloferacaceae</taxon>
        <taxon>Halobellus</taxon>
    </lineage>
</organism>
<dbReference type="Proteomes" id="UP000236740">
    <property type="component" value="Unassembled WGS sequence"/>
</dbReference>
<evidence type="ECO:0000313" key="1">
    <source>
        <dbReference type="EMBL" id="QCC48461.1"/>
    </source>
</evidence>
<accession>A0A1H5YGD5</accession>
<dbReference type="EMBL" id="CP031311">
    <property type="protein sequence ID" value="QCC48461.1"/>
    <property type="molecule type" value="Genomic_DNA"/>
</dbReference>
<dbReference type="AlphaFoldDB" id="A0A1H5YGD5"/>
<dbReference type="Pfam" id="PF03401">
    <property type="entry name" value="TctC"/>
    <property type="match status" value="1"/>
</dbReference>
<dbReference type="Proteomes" id="UP000296733">
    <property type="component" value="Chromosome"/>
</dbReference>
<dbReference type="InterPro" id="IPR042100">
    <property type="entry name" value="Bug_dom1"/>
</dbReference>
<gene>
    <name evidence="1" type="ORF">DV707_12740</name>
    <name evidence="2" type="ORF">SAMN04488133_1583</name>
</gene>
<dbReference type="SUPFAM" id="SSF53850">
    <property type="entry name" value="Periplasmic binding protein-like II"/>
    <property type="match status" value="1"/>
</dbReference>
<reference evidence="2 3" key="1">
    <citation type="submission" date="2016-10" db="EMBL/GenBank/DDBJ databases">
        <authorList>
            <person name="de Groot N.N."/>
        </authorList>
    </citation>
    <scope>NUCLEOTIDE SEQUENCE [LARGE SCALE GENOMIC DNA]</scope>
    <source>
        <strain evidence="2 3">CGMCC 1.10331</strain>
    </source>
</reference>
<keyword evidence="2" id="KW-0675">Receptor</keyword>
<proteinExistence type="predicted"/>
<keyword evidence="3" id="KW-1185">Reference proteome</keyword>
<dbReference type="KEGG" id="hlm:DV707_12740"/>
<dbReference type="EMBL" id="FNVN01000002">
    <property type="protein sequence ID" value="SEG23143.1"/>
    <property type="molecule type" value="Genomic_DNA"/>
</dbReference>
<name>A0A1H5YGD5_9EURY</name>
<dbReference type="PANTHER" id="PTHR42928:SF5">
    <property type="entry name" value="BLR1237 PROTEIN"/>
    <property type="match status" value="1"/>
</dbReference>
<dbReference type="Gene3D" id="3.40.190.150">
    <property type="entry name" value="Bordetella uptake gene, domain 1"/>
    <property type="match status" value="1"/>
</dbReference>
<reference evidence="1 4" key="2">
    <citation type="journal article" date="2019" name="Nat. Commun.">
        <title>A new type of DNA phosphorothioation-based antiviral system in archaea.</title>
        <authorList>
            <person name="Xiong L."/>
            <person name="Liu S."/>
            <person name="Chen S."/>
            <person name="Xiao Y."/>
            <person name="Zhu B."/>
            <person name="Gao Y."/>
            <person name="Zhang Y."/>
            <person name="Chen B."/>
            <person name="Luo J."/>
            <person name="Deng Z."/>
            <person name="Chen X."/>
            <person name="Wang L."/>
            <person name="Chen S."/>
        </authorList>
    </citation>
    <scope>NUCLEOTIDE SEQUENCE [LARGE SCALE GENOMIC DNA]</scope>
    <source>
        <strain evidence="1 4">CGMCC 1.10331</strain>
    </source>
</reference>
<dbReference type="Gene3D" id="3.40.190.10">
    <property type="entry name" value="Periplasmic binding protein-like II"/>
    <property type="match status" value="1"/>
</dbReference>
<dbReference type="InterPro" id="IPR005064">
    <property type="entry name" value="BUG"/>
</dbReference>
<evidence type="ECO:0000313" key="2">
    <source>
        <dbReference type="EMBL" id="SEG23143.1"/>
    </source>
</evidence>
<sequence>MDASGMQSVTRRKSLKAIATTGGVLGLSGCSALVPGRGSEYPSESITINIPFGKGGQTDLETRLIADFLQDELDASISVTNNPEAGGAVNYQQFSSADPDGYTLSAFWYPVIATHPQVLDSFDYDPDAFTLLGQFSQVPLNIMTGYDSDIERLPDIVDLAEEQAVTMGFTGPVAPVAIPMLQLQDSVDLSIDPVFVGGGGALATEAQAGRVDVAANTFDTTANNFAAERTKPVSILSEPNEELISYYEETQGISISEDMFVTEYPDLVENPPLMTSMKGLMGPPGLPDDIQEVLVEALRSIMSEDTGWYEEMRNIGSYPTPTFGEELEQKWDDYKSQFDPYIPTLQEFAAEHR</sequence>
<protein>
    <submittedName>
        <fullName evidence="2">Tripartite-type tricarboxylate transporter, receptor component TctC</fullName>
    </submittedName>
</protein>
<evidence type="ECO:0000313" key="4">
    <source>
        <dbReference type="Proteomes" id="UP000296733"/>
    </source>
</evidence>
<evidence type="ECO:0000313" key="3">
    <source>
        <dbReference type="Proteomes" id="UP000236740"/>
    </source>
</evidence>
<dbReference type="PANTHER" id="PTHR42928">
    <property type="entry name" value="TRICARBOXYLATE-BINDING PROTEIN"/>
    <property type="match status" value="1"/>
</dbReference>